<accession>A0ABS6XW43</accession>
<gene>
    <name evidence="1" type="ORF">KZH69_10430</name>
</gene>
<evidence type="ECO:0000313" key="1">
    <source>
        <dbReference type="EMBL" id="MBW4360900.1"/>
    </source>
</evidence>
<organism evidence="1 2">
    <name type="scientific">Flavobacterium taihuense</name>
    <dbReference type="NCBI Taxonomy" id="2857508"/>
    <lineage>
        <taxon>Bacteria</taxon>
        <taxon>Pseudomonadati</taxon>
        <taxon>Bacteroidota</taxon>
        <taxon>Flavobacteriia</taxon>
        <taxon>Flavobacteriales</taxon>
        <taxon>Flavobacteriaceae</taxon>
        <taxon>Flavobacterium</taxon>
    </lineage>
</organism>
<dbReference type="RefSeq" id="WP_219317385.1">
    <property type="nucleotide sequence ID" value="NZ_JAHWYN010000008.1"/>
</dbReference>
<sequence>MKVTICILFIILISHTTLFSQTIDKLKIDNAEMPKEYSISETLNCISIQACMFYKQTDMYSIFLGKIKNKSIQNFECKNDSGSIMYFEFEEDFKGEGFLTGLLWGQAKKPTTEHPEQIFAKGDFLVIWSFNSKSELQKISENKVKQILN</sequence>
<dbReference type="EMBL" id="JAHWYN010000008">
    <property type="protein sequence ID" value="MBW4360900.1"/>
    <property type="molecule type" value="Genomic_DNA"/>
</dbReference>
<reference evidence="1 2" key="1">
    <citation type="submission" date="2021-07" db="EMBL/GenBank/DDBJ databases">
        <title>Flavobacterium sp. nov. isolated from sediment on the Taihu Lake.</title>
        <authorList>
            <person name="Qu J.-H."/>
        </authorList>
    </citation>
    <scope>NUCLEOTIDE SEQUENCE [LARGE SCALE GENOMIC DNA]</scope>
    <source>
        <strain evidence="1 2">NAS39</strain>
    </source>
</reference>
<evidence type="ECO:0008006" key="3">
    <source>
        <dbReference type="Google" id="ProtNLM"/>
    </source>
</evidence>
<comment type="caution">
    <text evidence="1">The sequence shown here is derived from an EMBL/GenBank/DDBJ whole genome shotgun (WGS) entry which is preliminary data.</text>
</comment>
<evidence type="ECO:0000313" key="2">
    <source>
        <dbReference type="Proteomes" id="UP000812031"/>
    </source>
</evidence>
<protein>
    <recommendedName>
        <fullName evidence="3">Lipoprotein</fullName>
    </recommendedName>
</protein>
<dbReference type="Proteomes" id="UP000812031">
    <property type="component" value="Unassembled WGS sequence"/>
</dbReference>
<name>A0ABS6XW43_9FLAO</name>
<proteinExistence type="predicted"/>
<keyword evidence="2" id="KW-1185">Reference proteome</keyword>